<evidence type="ECO:0000313" key="2">
    <source>
        <dbReference type="Proteomes" id="UP000005316"/>
    </source>
</evidence>
<gene>
    <name evidence="1" type="ORF">HMPREF9372_0846</name>
</gene>
<accession>F9DPW6</accession>
<comment type="caution">
    <text evidence="1">The sequence shown here is derived from an EMBL/GenBank/DDBJ whole genome shotgun (WGS) entry which is preliminary data.</text>
</comment>
<evidence type="ECO:0000313" key="1">
    <source>
        <dbReference type="EMBL" id="EGQ27159.1"/>
    </source>
</evidence>
<name>F9DPW6_9BACL</name>
<dbReference type="InterPro" id="IPR020908">
    <property type="entry name" value="UPF0738"/>
</dbReference>
<dbReference type="Pfam" id="PF19785">
    <property type="entry name" value="UPF0738"/>
    <property type="match status" value="1"/>
</dbReference>
<dbReference type="EMBL" id="AFPZ01000020">
    <property type="protein sequence ID" value="EGQ27159.1"/>
    <property type="molecule type" value="Genomic_DNA"/>
</dbReference>
<dbReference type="AlphaFoldDB" id="F9DPW6"/>
<sequence>MYNNKMQLCVSYGRLNVKTCIKEVIILDIKNKIIKVSQQGNEIHFILDPEAEWPLDSVPTGKMLTDTDRQSFVYVFDHDSGYQYAYFPQESWYGLVDLLLNEMEPFLIWVDQKIPLENAAEELQALVLNIEGNDNYGEAFSAAVEKAFQSVLEQEN</sequence>
<organism evidence="1 2">
    <name type="scientific">Sporosarcina newyorkensis 2681</name>
    <dbReference type="NCBI Taxonomy" id="1027292"/>
    <lineage>
        <taxon>Bacteria</taxon>
        <taxon>Bacillati</taxon>
        <taxon>Bacillota</taxon>
        <taxon>Bacilli</taxon>
        <taxon>Bacillales</taxon>
        <taxon>Caryophanaceae</taxon>
        <taxon>Sporosarcina</taxon>
    </lineage>
</organism>
<dbReference type="HOGENOM" id="CLU_142282_0_0_9"/>
<dbReference type="Proteomes" id="UP000005316">
    <property type="component" value="Unassembled WGS sequence"/>
</dbReference>
<protein>
    <submittedName>
        <fullName evidence="1">Uncharacterized protein</fullName>
    </submittedName>
</protein>
<reference evidence="1 2" key="1">
    <citation type="submission" date="2011-04" db="EMBL/GenBank/DDBJ databases">
        <authorList>
            <person name="Muzny D."/>
            <person name="Qin X."/>
            <person name="Deng J."/>
            <person name="Jiang H."/>
            <person name="Liu Y."/>
            <person name="Qu J."/>
            <person name="Song X.-Z."/>
            <person name="Zhang L."/>
            <person name="Thornton R."/>
            <person name="Coyle M."/>
            <person name="Francisco L."/>
            <person name="Jackson L."/>
            <person name="Javaid M."/>
            <person name="Korchina V."/>
            <person name="Kovar C."/>
            <person name="Mata R."/>
            <person name="Mathew T."/>
            <person name="Ngo R."/>
            <person name="Nguyen L."/>
            <person name="Nguyen N."/>
            <person name="Okwuonu G."/>
            <person name="Ongeri F."/>
            <person name="Pham C."/>
            <person name="Simmons D."/>
            <person name="Wilczek-Boney K."/>
            <person name="Hale W."/>
            <person name="Jakkamsetti A."/>
            <person name="Pham P."/>
            <person name="Ruth R."/>
            <person name="San Lucas F."/>
            <person name="Warren J."/>
            <person name="Zhang J."/>
            <person name="Zhao Z."/>
            <person name="Zhou C."/>
            <person name="Zhu D."/>
            <person name="Lee S."/>
            <person name="Bess C."/>
            <person name="Blankenburg K."/>
            <person name="Forbes L."/>
            <person name="Fu Q."/>
            <person name="Gubbala S."/>
            <person name="Hirani K."/>
            <person name="Jayaseelan J.C."/>
            <person name="Lara F."/>
            <person name="Munidasa M."/>
            <person name="Palculict T."/>
            <person name="Patil S."/>
            <person name="Pu L.-L."/>
            <person name="Saada N."/>
            <person name="Tang L."/>
            <person name="Weissenberger G."/>
            <person name="Zhu Y."/>
            <person name="Hemphill L."/>
            <person name="Shang Y."/>
            <person name="Youmans B."/>
            <person name="Ayvaz T."/>
            <person name="Ross M."/>
            <person name="Santibanez J."/>
            <person name="Aqrawi P."/>
            <person name="Gross S."/>
            <person name="Joshi V."/>
            <person name="Fowler G."/>
            <person name="Nazareth L."/>
            <person name="Reid J."/>
            <person name="Worley K."/>
            <person name="Petrosino J."/>
            <person name="Highlander S."/>
            <person name="Gibbs R."/>
        </authorList>
    </citation>
    <scope>NUCLEOTIDE SEQUENCE [LARGE SCALE GENOMIC DNA]</scope>
    <source>
        <strain evidence="1 2">2681</strain>
    </source>
</reference>
<proteinExistence type="predicted"/>
<dbReference type="STRING" id="759851.SAMN04244570_1783"/>